<evidence type="ECO:0000259" key="2">
    <source>
        <dbReference type="Pfam" id="PF03432"/>
    </source>
</evidence>
<reference evidence="3 4" key="1">
    <citation type="submission" date="2021-03" db="EMBL/GenBank/DDBJ databases">
        <title>Sequencing the genomes of 1000 actinobacteria strains.</title>
        <authorList>
            <person name="Klenk H.-P."/>
        </authorList>
    </citation>
    <scope>NUCLEOTIDE SEQUENCE [LARGE SCALE GENOMIC DNA]</scope>
    <source>
        <strain evidence="3 4">DSM 15797</strain>
    </source>
</reference>
<feature type="domain" description="MobA/VirD2-like nuclease" evidence="2">
    <location>
        <begin position="101"/>
        <end position="198"/>
    </location>
</feature>
<comment type="caution">
    <text evidence="3">The sequence shown here is derived from an EMBL/GenBank/DDBJ whole genome shotgun (WGS) entry which is preliminary data.</text>
</comment>
<sequence>MIPNVTRGARMNGLMAYLVGPGRANEHENQRLVAGDDQVTFAVPVGTALDASNAFEVSYVLDHPRRIHGTTVMVPEYARDGETQEFLRDESGRKIRVGERHGEVWHCSLAVEAGYGTLDDEKWEKIAHEFVNRMGFVDPDGAKSSRWAAVHHGASKNGNDHIHLVVQMVREDGGKANVHNDFHRTQTVCRELEQEFGLPRLESAEVGRGLAGEKPAERARADRQGASYSDKFELRRRLRAALATANTSEEYLRHAQDLGVRIAPSFARGSNTEVRGYKVSLVGRDEGATAFWYAPSKLDSTLGWPDINVRFGEDGKAAGNAYLASLHSSHADREHTKARLHGFSEAQVERMVSHKTGPDTLANIYARLSVQLERNKPGRFAQLSETYARAAQGQGNARYAARMVQRFASKDSTRGWLAVAKQAGRLGTLMAQGAMAQERRRLATTSTRLLAEVEQIVNSAAARIEKENLVRAGAQPSKTPDGPYRDWNTRHQPGTSTERGHER</sequence>
<gene>
    <name evidence="3" type="ORF">JOF47_003971</name>
</gene>
<accession>A0ABS4XJ12</accession>
<dbReference type="InterPro" id="IPR005094">
    <property type="entry name" value="Endonuclease_MobA/VirD2"/>
</dbReference>
<organism evidence="3 4">
    <name type="scientific">Paeniglutamicibacter kerguelensis</name>
    <dbReference type="NCBI Taxonomy" id="254788"/>
    <lineage>
        <taxon>Bacteria</taxon>
        <taxon>Bacillati</taxon>
        <taxon>Actinomycetota</taxon>
        <taxon>Actinomycetes</taxon>
        <taxon>Micrococcales</taxon>
        <taxon>Micrococcaceae</taxon>
        <taxon>Paeniglutamicibacter</taxon>
    </lineage>
</organism>
<name>A0ABS4XJ12_9MICC</name>
<evidence type="ECO:0000313" key="3">
    <source>
        <dbReference type="EMBL" id="MBP2388398.1"/>
    </source>
</evidence>
<feature type="region of interest" description="Disordered" evidence="1">
    <location>
        <begin position="468"/>
        <end position="503"/>
    </location>
</feature>
<evidence type="ECO:0000256" key="1">
    <source>
        <dbReference type="SAM" id="MobiDB-lite"/>
    </source>
</evidence>
<dbReference type="Proteomes" id="UP001296993">
    <property type="component" value="Unassembled WGS sequence"/>
</dbReference>
<dbReference type="Pfam" id="PF03432">
    <property type="entry name" value="Relaxase"/>
    <property type="match status" value="1"/>
</dbReference>
<keyword evidence="4" id="KW-1185">Reference proteome</keyword>
<protein>
    <recommendedName>
        <fullName evidence="2">MobA/VirD2-like nuclease domain-containing protein</fullName>
    </recommendedName>
</protein>
<evidence type="ECO:0000313" key="4">
    <source>
        <dbReference type="Proteomes" id="UP001296993"/>
    </source>
</evidence>
<proteinExistence type="predicted"/>
<dbReference type="RefSeq" id="WP_210001977.1">
    <property type="nucleotide sequence ID" value="NZ_BAAAJY010000001.1"/>
</dbReference>
<dbReference type="EMBL" id="JAGIOF010000003">
    <property type="protein sequence ID" value="MBP2388398.1"/>
    <property type="molecule type" value="Genomic_DNA"/>
</dbReference>